<comment type="caution">
    <text evidence="3">The sequence shown here is derived from an EMBL/GenBank/DDBJ whole genome shotgun (WGS) entry which is preliminary data.</text>
</comment>
<dbReference type="STRING" id="1856405.BFC17_10650"/>
<organism evidence="3 4">
    <name type="scientific">Alteromonas lipolytica</name>
    <dbReference type="NCBI Taxonomy" id="1856405"/>
    <lineage>
        <taxon>Bacteria</taxon>
        <taxon>Pseudomonadati</taxon>
        <taxon>Pseudomonadota</taxon>
        <taxon>Gammaproteobacteria</taxon>
        <taxon>Alteromonadales</taxon>
        <taxon>Alteromonadaceae</taxon>
        <taxon>Alteromonas/Salinimonas group</taxon>
        <taxon>Alteromonas</taxon>
    </lineage>
</organism>
<evidence type="ECO:0000256" key="1">
    <source>
        <dbReference type="SAM" id="Phobius"/>
    </source>
</evidence>
<proteinExistence type="predicted"/>
<evidence type="ECO:0000313" key="4">
    <source>
        <dbReference type="Proteomes" id="UP000176037"/>
    </source>
</evidence>
<dbReference type="Proteomes" id="UP000176037">
    <property type="component" value="Unassembled WGS sequence"/>
</dbReference>
<reference evidence="3 4" key="1">
    <citation type="submission" date="2016-09" db="EMBL/GenBank/DDBJ databases">
        <title>Alteromonas lipolytica, a new species isolated from sea water.</title>
        <authorList>
            <person name="Wu Y.-H."/>
            <person name="Cheng H."/>
            <person name="Xu X.-W."/>
        </authorList>
    </citation>
    <scope>NUCLEOTIDE SEQUENCE [LARGE SCALE GENOMIC DNA]</scope>
    <source>
        <strain evidence="3 4">JW12</strain>
    </source>
</reference>
<keyword evidence="1" id="KW-0812">Transmembrane</keyword>
<evidence type="ECO:0000313" key="3">
    <source>
        <dbReference type="EMBL" id="OFI35882.1"/>
    </source>
</evidence>
<feature type="domain" description="Phage shock protein PspC N-terminal" evidence="2">
    <location>
        <begin position="1"/>
        <end position="48"/>
    </location>
</feature>
<feature type="transmembrane region" description="Helical" evidence="1">
    <location>
        <begin position="22"/>
        <end position="45"/>
    </location>
</feature>
<gene>
    <name evidence="3" type="ORF">BFC17_10650</name>
</gene>
<dbReference type="InterPro" id="IPR007168">
    <property type="entry name" value="Phageshock_PspC_N"/>
</dbReference>
<protein>
    <recommendedName>
        <fullName evidence="2">Phage shock protein PspC N-terminal domain-containing protein</fullName>
    </recommendedName>
</protein>
<dbReference type="EMBL" id="MJIC01000006">
    <property type="protein sequence ID" value="OFI35882.1"/>
    <property type="molecule type" value="Genomic_DNA"/>
</dbReference>
<keyword evidence="1" id="KW-0472">Membrane</keyword>
<keyword evidence="4" id="KW-1185">Reference proteome</keyword>
<dbReference type="AlphaFoldDB" id="A0A1E8FIX7"/>
<keyword evidence="1" id="KW-1133">Transmembrane helix</keyword>
<name>A0A1E8FIX7_9ALTE</name>
<dbReference type="Pfam" id="PF04024">
    <property type="entry name" value="PspC"/>
    <property type="match status" value="1"/>
</dbReference>
<accession>A0A1E8FIX7</accession>
<sequence length="67" mass="7727">MIAGVCAGLAEHYHLRKNGPRFVFVLFSCFFAIPVLIYCVLWLILPQETLLHSVRADVQRRANSIRR</sequence>
<dbReference type="OrthoDB" id="7359894at2"/>
<evidence type="ECO:0000259" key="2">
    <source>
        <dbReference type="Pfam" id="PF04024"/>
    </source>
</evidence>